<evidence type="ECO:0000313" key="4">
    <source>
        <dbReference type="Proteomes" id="UP000008743"/>
    </source>
</evidence>
<reference evidence="4" key="1">
    <citation type="submission" date="2011-02" db="EMBL/GenBank/DDBJ databases">
        <title>The Genome Sequence of Capsaspora owczarzaki ATCC 30864.</title>
        <authorList>
            <person name="Russ C."/>
            <person name="Cuomo C."/>
            <person name="Burger G."/>
            <person name="Gray M.W."/>
            <person name="Holland P.W.H."/>
            <person name="King N."/>
            <person name="Lang F.B.F."/>
            <person name="Roger A.J."/>
            <person name="Ruiz-Trillo I."/>
            <person name="Young S.K."/>
            <person name="Zeng Q."/>
            <person name="Gargeya S."/>
            <person name="Alvarado L."/>
            <person name="Berlin A."/>
            <person name="Chapman S.B."/>
            <person name="Chen Z."/>
            <person name="Freedman E."/>
            <person name="Gellesch M."/>
            <person name="Goldberg J."/>
            <person name="Griggs A."/>
            <person name="Gujja S."/>
            <person name="Heilman E."/>
            <person name="Heiman D."/>
            <person name="Howarth C."/>
            <person name="Mehta T."/>
            <person name="Neiman D."/>
            <person name="Pearson M."/>
            <person name="Roberts A."/>
            <person name="Saif S."/>
            <person name="Shea T."/>
            <person name="Shenoy N."/>
            <person name="Sisk P."/>
            <person name="Stolte C."/>
            <person name="Sykes S."/>
            <person name="White J."/>
            <person name="Yandava C."/>
            <person name="Haas B."/>
            <person name="Nusbaum C."/>
            <person name="Birren B."/>
        </authorList>
    </citation>
    <scope>NUCLEOTIDE SEQUENCE</scope>
    <source>
        <strain evidence="4">ATCC 30864</strain>
    </source>
</reference>
<name>A0A0D2X438_CAPO3</name>
<keyword evidence="4" id="KW-1185">Reference proteome</keyword>
<dbReference type="OrthoDB" id="5239630at2759"/>
<proteinExistence type="inferred from homology"/>
<dbReference type="RefSeq" id="XP_004345427.1">
    <property type="nucleotide sequence ID" value="XM_004345377.2"/>
</dbReference>
<dbReference type="InParanoid" id="A0A0D2X438"/>
<dbReference type="PANTHER" id="PTHR16967:SF1">
    <property type="entry name" value="LEYDIG CELL TUMOR 10 KDA PROTEIN HOMOLOG"/>
    <property type="match status" value="1"/>
</dbReference>
<gene>
    <name evidence="3" type="ORF">CAOG_005837</name>
</gene>
<evidence type="ECO:0000256" key="2">
    <source>
        <dbReference type="SAM" id="MobiDB-lite"/>
    </source>
</evidence>
<protein>
    <submittedName>
        <fullName evidence="3">Uncharacterized protein</fullName>
    </submittedName>
</protein>
<dbReference type="EMBL" id="KE346369">
    <property type="protein sequence ID" value="KJE95384.1"/>
    <property type="molecule type" value="Genomic_DNA"/>
</dbReference>
<evidence type="ECO:0000256" key="1">
    <source>
        <dbReference type="ARBA" id="ARBA00006802"/>
    </source>
</evidence>
<dbReference type="AlphaFoldDB" id="A0A0D2X438"/>
<dbReference type="Proteomes" id="UP000008743">
    <property type="component" value="Unassembled WGS sequence"/>
</dbReference>
<dbReference type="Pfam" id="PF09495">
    <property type="entry name" value="DUF2462"/>
    <property type="match status" value="1"/>
</dbReference>
<feature type="region of interest" description="Disordered" evidence="2">
    <location>
        <begin position="1"/>
        <end position="21"/>
    </location>
</feature>
<evidence type="ECO:0000313" key="3">
    <source>
        <dbReference type="EMBL" id="KJE95384.1"/>
    </source>
</evidence>
<sequence length="110" mass="11688">MVQGKVKTTASGGITKAKNRPVKAVMKKGARNIPPKKTTLVQLQTMKKKLESGIKHNIEQTMIHRAATQSGHLSLVKREAGFKLPAKKDKAAAAAQNKTAAAAALHPASK</sequence>
<dbReference type="PANTHER" id="PTHR16967">
    <property type="entry name" value="LEYDIG CELL TUMOR 10 KDA PROTEIN HOMOLOG"/>
    <property type="match status" value="1"/>
</dbReference>
<accession>A0A0D2X438</accession>
<comment type="similarity">
    <text evidence="1">Belongs to the UPF0390 family.</text>
</comment>
<organism evidence="3 4">
    <name type="scientific">Capsaspora owczarzaki (strain ATCC 30864)</name>
    <dbReference type="NCBI Taxonomy" id="595528"/>
    <lineage>
        <taxon>Eukaryota</taxon>
        <taxon>Filasterea</taxon>
        <taxon>Capsaspora</taxon>
    </lineage>
</organism>
<dbReference type="InterPro" id="IPR019034">
    <property type="entry name" value="UPF0390"/>
</dbReference>
<dbReference type="PhylomeDB" id="A0A0D2X438"/>
<feature type="compositionally biased region" description="Polar residues" evidence="2">
    <location>
        <begin position="1"/>
        <end position="12"/>
    </location>
</feature>